<dbReference type="RefSeq" id="WP_092218878.1">
    <property type="nucleotide sequence ID" value="NZ_FNJI01000001.1"/>
</dbReference>
<dbReference type="GO" id="GO:0016491">
    <property type="term" value="F:oxidoreductase activity"/>
    <property type="evidence" value="ECO:0007669"/>
    <property type="project" value="UniProtKB-KW"/>
</dbReference>
<dbReference type="EMBL" id="FNJI01000001">
    <property type="protein sequence ID" value="SDO40794.1"/>
    <property type="molecule type" value="Genomic_DNA"/>
</dbReference>
<dbReference type="InterPro" id="IPR006067">
    <property type="entry name" value="NO2/SO3_Rdtase_4Fe4S_dom"/>
</dbReference>
<sequence length="205" mass="22544">MSDEEKVSVTVLLSGGRLSLELMAEVHRVAARYGLGIYLTTLQNVRLYNIPKSKAEAVKQELAAAGAEFKAPGKFPLPRVCIGEDACNLGLIDTMCLSEKIVGRFHDKQHTKAKFKIAVAGCQLCCSSPKTTDIGVVATRDGYELYAGGKGGPFPKTGRRIGQKLTEDQVVEMIEALVSFHDHKTLKKQRMYKLLSDPEFPYPEL</sequence>
<dbReference type="InterPro" id="IPR005117">
    <property type="entry name" value="NiRdtase/SiRdtase_haem-b_fer"/>
</dbReference>
<evidence type="ECO:0000259" key="8">
    <source>
        <dbReference type="Pfam" id="PF03460"/>
    </source>
</evidence>
<reference evidence="9 10" key="1">
    <citation type="submission" date="2016-10" db="EMBL/GenBank/DDBJ databases">
        <authorList>
            <person name="de Groot N.N."/>
        </authorList>
    </citation>
    <scope>NUCLEOTIDE SEQUENCE [LARGE SCALE GENOMIC DNA]</scope>
    <source>
        <strain evidence="9 10">DSM 12130</strain>
    </source>
</reference>
<evidence type="ECO:0000256" key="5">
    <source>
        <dbReference type="ARBA" id="ARBA00023004"/>
    </source>
</evidence>
<dbReference type="PANTHER" id="PTHR43809">
    <property type="entry name" value="NITRITE REDUCTASE (NADH) LARGE SUBUNIT"/>
    <property type="match status" value="1"/>
</dbReference>
<dbReference type="SUPFAM" id="SSF55124">
    <property type="entry name" value="Nitrite/Sulfite reductase N-terminal domain-like"/>
    <property type="match status" value="1"/>
</dbReference>
<dbReference type="Gene3D" id="3.90.480.10">
    <property type="entry name" value="Sulfite Reductase Hemoprotein,Domain 2"/>
    <property type="match status" value="1"/>
</dbReference>
<dbReference type="PANTHER" id="PTHR43809:SF1">
    <property type="entry name" value="NITRITE REDUCTASE (NADH) LARGE SUBUNIT"/>
    <property type="match status" value="1"/>
</dbReference>
<keyword evidence="2" id="KW-0349">Heme</keyword>
<evidence type="ECO:0000256" key="1">
    <source>
        <dbReference type="ARBA" id="ARBA00022485"/>
    </source>
</evidence>
<dbReference type="InterPro" id="IPR036136">
    <property type="entry name" value="Nit/Sulf_reduc_fer-like_dom_sf"/>
</dbReference>
<keyword evidence="3" id="KW-0479">Metal-binding</keyword>
<evidence type="ECO:0000259" key="7">
    <source>
        <dbReference type="Pfam" id="PF01077"/>
    </source>
</evidence>
<keyword evidence="10" id="KW-1185">Reference proteome</keyword>
<keyword evidence="5" id="KW-0408">Iron</keyword>
<accession>A0A1H0JAY1</accession>
<evidence type="ECO:0000256" key="6">
    <source>
        <dbReference type="ARBA" id="ARBA00023014"/>
    </source>
</evidence>
<dbReference type="GO" id="GO:0051539">
    <property type="term" value="F:4 iron, 4 sulfur cluster binding"/>
    <property type="evidence" value="ECO:0007669"/>
    <property type="project" value="UniProtKB-KW"/>
</dbReference>
<evidence type="ECO:0000313" key="9">
    <source>
        <dbReference type="EMBL" id="SDO40794.1"/>
    </source>
</evidence>
<proteinExistence type="predicted"/>
<evidence type="ECO:0000256" key="2">
    <source>
        <dbReference type="ARBA" id="ARBA00022617"/>
    </source>
</evidence>
<gene>
    <name evidence="9" type="ORF">SAMN05660330_00214</name>
</gene>
<dbReference type="InterPro" id="IPR045854">
    <property type="entry name" value="NO2/SO3_Rdtase_4Fe4S_sf"/>
</dbReference>
<dbReference type="InterPro" id="IPR052034">
    <property type="entry name" value="NasD-like"/>
</dbReference>
<protein>
    <submittedName>
        <fullName evidence="9">Nitrite/Sulfite reductase ferredoxin-like half domain-containing protein</fullName>
    </submittedName>
</protein>
<dbReference type="AlphaFoldDB" id="A0A1H0JAY1"/>
<dbReference type="STRING" id="91360.SAMN05660330_00214"/>
<evidence type="ECO:0000256" key="4">
    <source>
        <dbReference type="ARBA" id="ARBA00023002"/>
    </source>
</evidence>
<feature type="domain" description="Nitrite/sulphite reductase 4Fe-4S" evidence="7">
    <location>
        <begin position="80"/>
        <end position="196"/>
    </location>
</feature>
<evidence type="ECO:0000256" key="3">
    <source>
        <dbReference type="ARBA" id="ARBA00022723"/>
    </source>
</evidence>
<dbReference type="Pfam" id="PF01077">
    <property type="entry name" value="NIR_SIR"/>
    <property type="match status" value="1"/>
</dbReference>
<keyword evidence="6" id="KW-0411">Iron-sulfur</keyword>
<evidence type="ECO:0000313" key="10">
    <source>
        <dbReference type="Proteomes" id="UP000199073"/>
    </source>
</evidence>
<feature type="domain" description="Nitrite/Sulfite reductase ferredoxin-like" evidence="8">
    <location>
        <begin position="5"/>
        <end position="65"/>
    </location>
</feature>
<name>A0A1H0JAY1_9BACT</name>
<dbReference type="Gene3D" id="3.30.413.10">
    <property type="entry name" value="Sulfite Reductase Hemoprotein, domain 1"/>
    <property type="match status" value="1"/>
</dbReference>
<keyword evidence="1" id="KW-0004">4Fe-4S</keyword>
<dbReference type="GO" id="GO:0020037">
    <property type="term" value="F:heme binding"/>
    <property type="evidence" value="ECO:0007669"/>
    <property type="project" value="InterPro"/>
</dbReference>
<dbReference type="SUPFAM" id="SSF56014">
    <property type="entry name" value="Nitrite and sulphite reductase 4Fe-4S domain-like"/>
    <property type="match status" value="1"/>
</dbReference>
<organism evidence="9 10">
    <name type="scientific">Desulforhopalus singaporensis</name>
    <dbReference type="NCBI Taxonomy" id="91360"/>
    <lineage>
        <taxon>Bacteria</taxon>
        <taxon>Pseudomonadati</taxon>
        <taxon>Thermodesulfobacteriota</taxon>
        <taxon>Desulfobulbia</taxon>
        <taxon>Desulfobulbales</taxon>
        <taxon>Desulfocapsaceae</taxon>
        <taxon>Desulforhopalus</taxon>
    </lineage>
</organism>
<dbReference type="Pfam" id="PF03460">
    <property type="entry name" value="NIR_SIR_ferr"/>
    <property type="match status" value="1"/>
</dbReference>
<dbReference type="OrthoDB" id="5431199at2"/>
<dbReference type="GO" id="GO:0046872">
    <property type="term" value="F:metal ion binding"/>
    <property type="evidence" value="ECO:0007669"/>
    <property type="project" value="UniProtKB-KW"/>
</dbReference>
<dbReference type="Proteomes" id="UP000199073">
    <property type="component" value="Unassembled WGS sequence"/>
</dbReference>
<keyword evidence="4" id="KW-0560">Oxidoreductase</keyword>